<feature type="transmembrane region" description="Helical" evidence="1">
    <location>
        <begin position="6"/>
        <end position="26"/>
    </location>
</feature>
<dbReference type="Pfam" id="PF00563">
    <property type="entry name" value="EAL"/>
    <property type="match status" value="1"/>
</dbReference>
<gene>
    <name evidence="4" type="ORF">Q2T52_10390</name>
</gene>
<proteinExistence type="predicted"/>
<dbReference type="SUPFAM" id="SSF55073">
    <property type="entry name" value="Nucleotide cyclase"/>
    <property type="match status" value="1"/>
</dbReference>
<keyword evidence="5" id="KW-1185">Reference proteome</keyword>
<evidence type="ECO:0000259" key="2">
    <source>
        <dbReference type="PROSITE" id="PS50883"/>
    </source>
</evidence>
<dbReference type="InterPro" id="IPR043128">
    <property type="entry name" value="Rev_trsase/Diguanyl_cyclase"/>
</dbReference>
<comment type="caution">
    <text evidence="4">The sequence shown here is derived from an EMBL/GenBank/DDBJ whole genome shotgun (WGS) entry which is preliminary data.</text>
</comment>
<evidence type="ECO:0000256" key="1">
    <source>
        <dbReference type="SAM" id="Phobius"/>
    </source>
</evidence>
<dbReference type="Proteomes" id="UP001169006">
    <property type="component" value="Unassembled WGS sequence"/>
</dbReference>
<dbReference type="SMART" id="SM00267">
    <property type="entry name" value="GGDEF"/>
    <property type="match status" value="1"/>
</dbReference>
<feature type="domain" description="GGDEF" evidence="3">
    <location>
        <begin position="203"/>
        <end position="336"/>
    </location>
</feature>
<evidence type="ECO:0000313" key="4">
    <source>
        <dbReference type="EMBL" id="MDO1582508.1"/>
    </source>
</evidence>
<accession>A0ABT8SVQ3</accession>
<name>A0ABT8SVQ3_9HYPH</name>
<dbReference type="Pfam" id="PF00990">
    <property type="entry name" value="GGDEF"/>
    <property type="match status" value="1"/>
</dbReference>
<dbReference type="EMBL" id="JAUKWQ010000002">
    <property type="protein sequence ID" value="MDO1582508.1"/>
    <property type="molecule type" value="Genomic_DNA"/>
</dbReference>
<dbReference type="CDD" id="cd01948">
    <property type="entry name" value="EAL"/>
    <property type="match status" value="1"/>
</dbReference>
<evidence type="ECO:0000259" key="3">
    <source>
        <dbReference type="PROSITE" id="PS50887"/>
    </source>
</evidence>
<reference evidence="4" key="1">
    <citation type="journal article" date="2015" name="Int. J. Syst. Evol. Microbiol.">
        <title>Rhizobium oryzicola sp. nov., potential plant-growth-promoting endophytic bacteria isolated from rice roots.</title>
        <authorList>
            <person name="Zhang X.X."/>
            <person name="Gao J.S."/>
            <person name="Cao Y.H."/>
            <person name="Sheirdil R.A."/>
            <person name="Wang X.C."/>
            <person name="Zhang L."/>
        </authorList>
    </citation>
    <scope>NUCLEOTIDE SEQUENCE</scope>
    <source>
        <strain evidence="4">05753</strain>
    </source>
</reference>
<dbReference type="InterPro" id="IPR001633">
    <property type="entry name" value="EAL_dom"/>
</dbReference>
<dbReference type="InterPro" id="IPR035919">
    <property type="entry name" value="EAL_sf"/>
</dbReference>
<dbReference type="PROSITE" id="PS50883">
    <property type="entry name" value="EAL"/>
    <property type="match status" value="1"/>
</dbReference>
<evidence type="ECO:0000313" key="5">
    <source>
        <dbReference type="Proteomes" id="UP001169006"/>
    </source>
</evidence>
<keyword evidence="1" id="KW-0472">Membrane</keyword>
<dbReference type="InterPro" id="IPR000160">
    <property type="entry name" value="GGDEF_dom"/>
</dbReference>
<dbReference type="PROSITE" id="PS50887">
    <property type="entry name" value="GGDEF"/>
    <property type="match status" value="1"/>
</dbReference>
<dbReference type="SMART" id="SM00052">
    <property type="entry name" value="EAL"/>
    <property type="match status" value="1"/>
</dbReference>
<dbReference type="InterPro" id="IPR050706">
    <property type="entry name" value="Cyclic-di-GMP_PDE-like"/>
</dbReference>
<dbReference type="Gene3D" id="3.30.70.270">
    <property type="match status" value="1"/>
</dbReference>
<dbReference type="CDD" id="cd01949">
    <property type="entry name" value="GGDEF"/>
    <property type="match status" value="1"/>
</dbReference>
<keyword evidence="1" id="KW-0812">Transmembrane</keyword>
<dbReference type="Gene3D" id="3.20.20.450">
    <property type="entry name" value="EAL domain"/>
    <property type="match status" value="1"/>
</dbReference>
<feature type="transmembrane region" description="Helical" evidence="1">
    <location>
        <begin position="70"/>
        <end position="90"/>
    </location>
</feature>
<keyword evidence="1" id="KW-1133">Transmembrane helix</keyword>
<dbReference type="RefSeq" id="WP_302076651.1">
    <property type="nucleotide sequence ID" value="NZ_JAUKWQ010000002.1"/>
</dbReference>
<dbReference type="SUPFAM" id="SSF141868">
    <property type="entry name" value="EAL domain-like"/>
    <property type="match status" value="1"/>
</dbReference>
<dbReference type="PANTHER" id="PTHR33121:SF71">
    <property type="entry name" value="OXYGEN SENSOR PROTEIN DOSP"/>
    <property type="match status" value="1"/>
</dbReference>
<feature type="transmembrane region" description="Helical" evidence="1">
    <location>
        <begin position="47"/>
        <end position="64"/>
    </location>
</feature>
<feature type="transmembrane region" description="Helical" evidence="1">
    <location>
        <begin position="120"/>
        <end position="142"/>
    </location>
</feature>
<feature type="transmembrane region" description="Helical" evidence="1">
    <location>
        <begin position="97"/>
        <end position="114"/>
    </location>
</feature>
<organism evidence="4 5">
    <name type="scientific">Rhizobium oryzicola</name>
    <dbReference type="NCBI Taxonomy" id="1232668"/>
    <lineage>
        <taxon>Bacteria</taxon>
        <taxon>Pseudomonadati</taxon>
        <taxon>Pseudomonadota</taxon>
        <taxon>Alphaproteobacteria</taxon>
        <taxon>Hyphomicrobiales</taxon>
        <taxon>Rhizobiaceae</taxon>
        <taxon>Rhizobium/Agrobacterium group</taxon>
        <taxon>Rhizobium</taxon>
    </lineage>
</organism>
<reference evidence="4" key="2">
    <citation type="submission" date="2023-07" db="EMBL/GenBank/DDBJ databases">
        <authorList>
            <person name="Sun H."/>
        </authorList>
    </citation>
    <scope>NUCLEOTIDE SEQUENCE</scope>
    <source>
        <strain evidence="4">05753</strain>
    </source>
</reference>
<dbReference type="PANTHER" id="PTHR33121">
    <property type="entry name" value="CYCLIC DI-GMP PHOSPHODIESTERASE PDEF"/>
    <property type="match status" value="1"/>
</dbReference>
<sequence>MSPLWLTLLMPGLFGVGCIVRTVGWVRNRNKAVTADMAFRRLIATNRLAAPIAVFCVSWSLALLRDGDAYQQAHVVFFMAITVIGIIFCLMHLRSAALVVAVTVNLPFFIAMMLTGKPTFIAAGFNVLLVTGAMIAIVVTHYRDFRQLHESRQVLLTQQEKLQALSDENLRLANLDSLTSIANRRSFFAALDEAFDAARRNGGALAVGIIDLDGFKPINDMYGHAAGDRVLVEVAERLQHAAGPDLRVFRLGGDEFALLNTGDCAEKELSGVGQSICQSIAARIDLGGRSVQVTASIGFAVFPGVGDGAQDLYERADYALYAAKRDRRGGVVVFNADQAERLDRQRQVEGALLSADLDHQLFLLYQPIFDIRDNRCVGFEALARWHDERLGLISPGEFVPIAEHNGRINLITRILLAKALSEAKTWPSGTYLSFNLSPHDLASADTMLRIISLVQASGFDPCRINFEITETAVIRDFAQAIESLALLRNLGVSVSLDDFGTGYSSLTYVHKLPLSKIKIDRSFVSDVNCRPASAKIITSVLSLCRELDLGAIIEGVETQEELETLKALGAQVVQGYYFSKPLTPAAARSLALNAGAASSDGLALSAS</sequence>
<feature type="domain" description="EAL" evidence="2">
    <location>
        <begin position="345"/>
        <end position="595"/>
    </location>
</feature>
<dbReference type="NCBIfam" id="TIGR00254">
    <property type="entry name" value="GGDEF"/>
    <property type="match status" value="1"/>
</dbReference>
<protein>
    <submittedName>
        <fullName evidence="4">EAL domain-containing protein</fullName>
    </submittedName>
</protein>
<dbReference type="InterPro" id="IPR029787">
    <property type="entry name" value="Nucleotide_cyclase"/>
</dbReference>